<comment type="caution">
    <text evidence="2">The sequence shown here is derived from an EMBL/GenBank/DDBJ whole genome shotgun (WGS) entry which is preliminary data.</text>
</comment>
<name>A0A0F8XJ97_9ZZZZ</name>
<reference evidence="2" key="1">
    <citation type="journal article" date="2015" name="Nature">
        <title>Complex archaea that bridge the gap between prokaryotes and eukaryotes.</title>
        <authorList>
            <person name="Spang A."/>
            <person name="Saw J.H."/>
            <person name="Jorgensen S.L."/>
            <person name="Zaremba-Niedzwiedzka K."/>
            <person name="Martijn J."/>
            <person name="Lind A.E."/>
            <person name="van Eijk R."/>
            <person name="Schleper C."/>
            <person name="Guy L."/>
            <person name="Ettema T.J."/>
        </authorList>
    </citation>
    <scope>NUCLEOTIDE SEQUENCE</scope>
</reference>
<evidence type="ECO:0000313" key="2">
    <source>
        <dbReference type="EMBL" id="KKK68953.1"/>
    </source>
</evidence>
<feature type="region of interest" description="Disordered" evidence="1">
    <location>
        <begin position="36"/>
        <end position="56"/>
    </location>
</feature>
<gene>
    <name evidence="2" type="ORF">LCGC14_2938890</name>
</gene>
<organism evidence="2">
    <name type="scientific">marine sediment metagenome</name>
    <dbReference type="NCBI Taxonomy" id="412755"/>
    <lineage>
        <taxon>unclassified sequences</taxon>
        <taxon>metagenomes</taxon>
        <taxon>ecological metagenomes</taxon>
    </lineage>
</organism>
<dbReference type="EMBL" id="LAZR01058892">
    <property type="protein sequence ID" value="KKK68953.1"/>
    <property type="molecule type" value="Genomic_DNA"/>
</dbReference>
<sequence>MANISIDDLLKKLDEQSVNLGRLALQKDALERENEALKQTLVPAPSRAERRRKKEK</sequence>
<proteinExistence type="predicted"/>
<evidence type="ECO:0000256" key="1">
    <source>
        <dbReference type="SAM" id="MobiDB-lite"/>
    </source>
</evidence>
<dbReference type="AlphaFoldDB" id="A0A0F8XJ97"/>
<protein>
    <submittedName>
        <fullName evidence="2">Uncharacterized protein</fullName>
    </submittedName>
</protein>
<accession>A0A0F8XJ97</accession>